<dbReference type="GO" id="GO:0007169">
    <property type="term" value="P:cell surface receptor protein tyrosine kinase signaling pathway"/>
    <property type="evidence" value="ECO:0007669"/>
    <property type="project" value="TreeGrafter"/>
</dbReference>
<feature type="non-terminal residue" evidence="3">
    <location>
        <position position="1"/>
    </location>
</feature>
<dbReference type="GO" id="GO:0005737">
    <property type="term" value="C:cytoplasm"/>
    <property type="evidence" value="ECO:0007669"/>
    <property type="project" value="TreeGrafter"/>
</dbReference>
<dbReference type="EMBL" id="JAODUO010000021">
    <property type="protein sequence ID" value="KAK2192847.1"/>
    <property type="molecule type" value="Genomic_DNA"/>
</dbReference>
<keyword evidence="4" id="KW-1185">Reference proteome</keyword>
<dbReference type="GO" id="GO:0007265">
    <property type="term" value="P:Ras protein signal transduction"/>
    <property type="evidence" value="ECO:0007669"/>
    <property type="project" value="TreeGrafter"/>
</dbReference>
<comment type="caution">
    <text evidence="3">The sequence shown here is derived from an EMBL/GenBank/DDBJ whole genome shotgun (WGS) entry which is preliminary data.</text>
</comment>
<protein>
    <recommendedName>
        <fullName evidence="2">IRS-type PTB domain-containing protein</fullName>
    </recommendedName>
</protein>
<dbReference type="SUPFAM" id="SSF50729">
    <property type="entry name" value="PH domain-like"/>
    <property type="match status" value="1"/>
</dbReference>
<feature type="region of interest" description="Disordered" evidence="1">
    <location>
        <begin position="102"/>
        <end position="180"/>
    </location>
</feature>
<feature type="compositionally biased region" description="Polar residues" evidence="1">
    <location>
        <begin position="138"/>
        <end position="151"/>
    </location>
</feature>
<name>A0AAD9PDM0_RIDPI</name>
<dbReference type="InterPro" id="IPR002404">
    <property type="entry name" value="IRS_PTB"/>
</dbReference>
<reference evidence="3" key="1">
    <citation type="journal article" date="2023" name="Mol. Biol. Evol.">
        <title>Third-Generation Sequencing Reveals the Adaptive Role of the Epigenome in Three Deep-Sea Polychaetes.</title>
        <authorList>
            <person name="Perez M."/>
            <person name="Aroh O."/>
            <person name="Sun Y."/>
            <person name="Lan Y."/>
            <person name="Juniper S.K."/>
            <person name="Young C.R."/>
            <person name="Angers B."/>
            <person name="Qian P.Y."/>
        </authorList>
    </citation>
    <scope>NUCLEOTIDE SEQUENCE</scope>
    <source>
        <strain evidence="3">R07B-5</strain>
    </source>
</reference>
<gene>
    <name evidence="3" type="ORF">NP493_21g02020</name>
</gene>
<feature type="compositionally biased region" description="Low complexity" evidence="1">
    <location>
        <begin position="102"/>
        <end position="114"/>
    </location>
</feature>
<dbReference type="Gene3D" id="2.30.29.30">
    <property type="entry name" value="Pleckstrin-homology domain (PH domain)/Phosphotyrosine-binding domain (PTB)"/>
    <property type="match status" value="1"/>
</dbReference>
<dbReference type="Pfam" id="PF02174">
    <property type="entry name" value="IRS"/>
    <property type="match status" value="1"/>
</dbReference>
<dbReference type="InterPro" id="IPR011993">
    <property type="entry name" value="PH-like_dom_sf"/>
</dbReference>
<dbReference type="SMART" id="SM01244">
    <property type="entry name" value="IRS"/>
    <property type="match status" value="1"/>
</dbReference>
<dbReference type="Proteomes" id="UP001209878">
    <property type="component" value="Unassembled WGS sequence"/>
</dbReference>
<dbReference type="SMART" id="SM00310">
    <property type="entry name" value="PTBI"/>
    <property type="match status" value="1"/>
</dbReference>
<dbReference type="InterPro" id="IPR050996">
    <property type="entry name" value="Docking_Protein_DOK"/>
</dbReference>
<evidence type="ECO:0000313" key="4">
    <source>
        <dbReference type="Proteomes" id="UP001209878"/>
    </source>
</evidence>
<evidence type="ECO:0000256" key="1">
    <source>
        <dbReference type="SAM" id="MobiDB-lite"/>
    </source>
</evidence>
<evidence type="ECO:0000259" key="2">
    <source>
        <dbReference type="PROSITE" id="PS51064"/>
    </source>
</evidence>
<evidence type="ECO:0000313" key="3">
    <source>
        <dbReference type="EMBL" id="KAK2192847.1"/>
    </source>
</evidence>
<accession>A0AAD9PDM0</accession>
<sequence length="180" mass="20302">QGFLVGVEETEVSERCELAAAEYRLHFDTDGIYLKDTTSTAVLQHWPYNVIRRFGCGEELFLLEVGRRAVSGEGLFKFKTTSPRILKTALLKYRNCQRNNSSASSVVVRSNQRSRPSDQQRATAAVDDRRMSEYEAPPTSSVKRQSTTYTSLEKPPEDTRSNPKYLEIVTEPTSQRGGSD</sequence>
<dbReference type="GO" id="GO:0043410">
    <property type="term" value="P:positive regulation of MAPK cascade"/>
    <property type="evidence" value="ECO:0007669"/>
    <property type="project" value="TreeGrafter"/>
</dbReference>
<dbReference type="PANTHER" id="PTHR21258">
    <property type="entry name" value="DOCKING PROTEIN RELATED"/>
    <property type="match status" value="1"/>
</dbReference>
<dbReference type="AlphaFoldDB" id="A0AAD9PDM0"/>
<dbReference type="PANTHER" id="PTHR21258:SF62">
    <property type="entry name" value="INSULIN RECEPTOR SUBSTRATE 1"/>
    <property type="match status" value="1"/>
</dbReference>
<dbReference type="PROSITE" id="PS51064">
    <property type="entry name" value="IRS_PTB"/>
    <property type="match status" value="1"/>
</dbReference>
<feature type="domain" description="IRS-type PTB" evidence="2">
    <location>
        <begin position="1"/>
        <end position="104"/>
    </location>
</feature>
<organism evidence="3 4">
    <name type="scientific">Ridgeia piscesae</name>
    <name type="common">Tubeworm</name>
    <dbReference type="NCBI Taxonomy" id="27915"/>
    <lineage>
        <taxon>Eukaryota</taxon>
        <taxon>Metazoa</taxon>
        <taxon>Spiralia</taxon>
        <taxon>Lophotrochozoa</taxon>
        <taxon>Annelida</taxon>
        <taxon>Polychaeta</taxon>
        <taxon>Sedentaria</taxon>
        <taxon>Canalipalpata</taxon>
        <taxon>Sabellida</taxon>
        <taxon>Siboglinidae</taxon>
        <taxon>Ridgeia</taxon>
    </lineage>
</organism>
<feature type="compositionally biased region" description="Polar residues" evidence="1">
    <location>
        <begin position="171"/>
        <end position="180"/>
    </location>
</feature>
<proteinExistence type="predicted"/>